<keyword evidence="1" id="KW-0472">Membrane</keyword>
<feature type="transmembrane region" description="Helical" evidence="1">
    <location>
        <begin position="133"/>
        <end position="155"/>
    </location>
</feature>
<evidence type="ECO:0000256" key="1">
    <source>
        <dbReference type="SAM" id="Phobius"/>
    </source>
</evidence>
<evidence type="ECO:0000313" key="2">
    <source>
        <dbReference type="EMBL" id="GAA0249542.1"/>
    </source>
</evidence>
<dbReference type="RefSeq" id="WP_344650226.1">
    <property type="nucleotide sequence ID" value="NZ_BAAAGX010000015.1"/>
</dbReference>
<organism evidence="2 3">
    <name type="scientific">Cryptosporangium japonicum</name>
    <dbReference type="NCBI Taxonomy" id="80872"/>
    <lineage>
        <taxon>Bacteria</taxon>
        <taxon>Bacillati</taxon>
        <taxon>Actinomycetota</taxon>
        <taxon>Actinomycetes</taxon>
        <taxon>Cryptosporangiales</taxon>
        <taxon>Cryptosporangiaceae</taxon>
        <taxon>Cryptosporangium</taxon>
    </lineage>
</organism>
<protein>
    <recommendedName>
        <fullName evidence="4">Transmembrane protein</fullName>
    </recommendedName>
</protein>
<evidence type="ECO:0008006" key="4">
    <source>
        <dbReference type="Google" id="ProtNLM"/>
    </source>
</evidence>
<sequence>MHASIETAVRAFVRGRATAPSSPRRHHTSTRLAEFGFAAIVGAIAVLLTLVAVATLLPGAAGAGAVGLVFLAATGGLAGYAARRWVRWMRHRAERLHWSVIAAAGAATTAAELYGAAAIVASHSGFLERITAFGGLGFVAALTVAITGAVTLMSYHRSVTDAQLIHAARRFA</sequence>
<gene>
    <name evidence="2" type="ORF">GCM10009539_38470</name>
</gene>
<feature type="transmembrane region" description="Helical" evidence="1">
    <location>
        <begin position="60"/>
        <end position="80"/>
    </location>
</feature>
<keyword evidence="3" id="KW-1185">Reference proteome</keyword>
<proteinExistence type="predicted"/>
<keyword evidence="1" id="KW-1133">Transmembrane helix</keyword>
<evidence type="ECO:0000313" key="3">
    <source>
        <dbReference type="Proteomes" id="UP001500967"/>
    </source>
</evidence>
<keyword evidence="1" id="KW-0812">Transmembrane</keyword>
<feature type="transmembrane region" description="Helical" evidence="1">
    <location>
        <begin position="32"/>
        <end position="54"/>
    </location>
</feature>
<feature type="transmembrane region" description="Helical" evidence="1">
    <location>
        <begin position="100"/>
        <end position="121"/>
    </location>
</feature>
<comment type="caution">
    <text evidence="2">The sequence shown here is derived from an EMBL/GenBank/DDBJ whole genome shotgun (WGS) entry which is preliminary data.</text>
</comment>
<accession>A0ABP3E4X2</accession>
<dbReference type="EMBL" id="BAAAGX010000015">
    <property type="protein sequence ID" value="GAA0249542.1"/>
    <property type="molecule type" value="Genomic_DNA"/>
</dbReference>
<reference evidence="3" key="1">
    <citation type="journal article" date="2019" name="Int. J. Syst. Evol. Microbiol.">
        <title>The Global Catalogue of Microorganisms (GCM) 10K type strain sequencing project: providing services to taxonomists for standard genome sequencing and annotation.</title>
        <authorList>
            <consortium name="The Broad Institute Genomics Platform"/>
            <consortium name="The Broad Institute Genome Sequencing Center for Infectious Disease"/>
            <person name="Wu L."/>
            <person name="Ma J."/>
        </authorList>
    </citation>
    <scope>NUCLEOTIDE SEQUENCE [LARGE SCALE GENOMIC DNA]</scope>
    <source>
        <strain evidence="3">JCM 10425</strain>
    </source>
</reference>
<dbReference type="Proteomes" id="UP001500967">
    <property type="component" value="Unassembled WGS sequence"/>
</dbReference>
<name>A0ABP3E4X2_9ACTN</name>